<accession>A0A2G2VFP6</accession>
<dbReference type="AlphaFoldDB" id="A0A2G2VFP6"/>
<name>A0A2G2VFP6_CAPBA</name>
<gene>
    <name evidence="1" type="ORF">CQW23_28133</name>
</gene>
<keyword evidence="2" id="KW-1185">Reference proteome</keyword>
<reference evidence="2" key="2">
    <citation type="journal article" date="2017" name="J. Anim. Genet.">
        <title>Multiple reference genome sequences of hot pepper reveal the massive evolution of plant disease resistance genes by retroduplication.</title>
        <authorList>
            <person name="Kim S."/>
            <person name="Park J."/>
            <person name="Yeom S.-I."/>
            <person name="Kim Y.-M."/>
            <person name="Seo E."/>
            <person name="Kim K.-T."/>
            <person name="Kim M.-S."/>
            <person name="Lee J.M."/>
            <person name="Cheong K."/>
            <person name="Shin H.-S."/>
            <person name="Kim S.-B."/>
            <person name="Han K."/>
            <person name="Lee J."/>
            <person name="Park M."/>
            <person name="Lee H.-A."/>
            <person name="Lee H.-Y."/>
            <person name="Lee Y."/>
            <person name="Oh S."/>
            <person name="Lee J.H."/>
            <person name="Choi E."/>
            <person name="Choi E."/>
            <person name="Lee S.E."/>
            <person name="Jeon J."/>
            <person name="Kim H."/>
            <person name="Choi G."/>
            <person name="Song H."/>
            <person name="Lee J."/>
            <person name="Lee S.-C."/>
            <person name="Kwon J.-K."/>
            <person name="Lee H.-Y."/>
            <person name="Koo N."/>
            <person name="Hong Y."/>
            <person name="Kim R.W."/>
            <person name="Kang W.-H."/>
            <person name="Huh J.H."/>
            <person name="Kang B.-C."/>
            <person name="Yang T.-J."/>
            <person name="Lee Y.-H."/>
            <person name="Bennetzen J.L."/>
            <person name="Choi D."/>
        </authorList>
    </citation>
    <scope>NUCLEOTIDE SEQUENCE [LARGE SCALE GENOMIC DNA]</scope>
    <source>
        <strain evidence="2">cv. PBC81</strain>
    </source>
</reference>
<dbReference type="CDD" id="cd09272">
    <property type="entry name" value="RNase_HI_RT_Ty1"/>
    <property type="match status" value="1"/>
</dbReference>
<evidence type="ECO:0000313" key="1">
    <source>
        <dbReference type="EMBL" id="PHT31796.1"/>
    </source>
</evidence>
<dbReference type="STRING" id="33114.A0A2G2VFP6"/>
<dbReference type="EMBL" id="MLFT02000012">
    <property type="protein sequence ID" value="PHT31796.1"/>
    <property type="molecule type" value="Genomic_DNA"/>
</dbReference>
<proteinExistence type="predicted"/>
<evidence type="ECO:0000313" key="2">
    <source>
        <dbReference type="Proteomes" id="UP000224567"/>
    </source>
</evidence>
<dbReference type="OrthoDB" id="128382at2759"/>
<sequence length="159" mass="18425">MESEFIAFDKAGEEEKWLRNFLEDISYWPKPLAPVCIHCDNQAAIGRVGSMMYNGKYRHIRRRHNIIRELLSSGIVTIDYVKSKDNVSDPLTKGLPREEMKKTSEGMGQHGDSETVFQNSEVLKRRDATLQRNDTLSHEMACLFGLDEQIWLFQKGRTF</sequence>
<comment type="caution">
    <text evidence="1">The sequence shown here is derived from an EMBL/GenBank/DDBJ whole genome shotgun (WGS) entry which is preliminary data.</text>
</comment>
<reference evidence="1 2" key="1">
    <citation type="journal article" date="2017" name="Genome Biol.">
        <title>New reference genome sequences of hot pepper reveal the massive evolution of plant disease-resistance genes by retroduplication.</title>
        <authorList>
            <person name="Kim S."/>
            <person name="Park J."/>
            <person name="Yeom S.I."/>
            <person name="Kim Y.M."/>
            <person name="Seo E."/>
            <person name="Kim K.T."/>
            <person name="Kim M.S."/>
            <person name="Lee J.M."/>
            <person name="Cheong K."/>
            <person name="Shin H.S."/>
            <person name="Kim S.B."/>
            <person name="Han K."/>
            <person name="Lee J."/>
            <person name="Park M."/>
            <person name="Lee H.A."/>
            <person name="Lee H.Y."/>
            <person name="Lee Y."/>
            <person name="Oh S."/>
            <person name="Lee J.H."/>
            <person name="Choi E."/>
            <person name="Choi E."/>
            <person name="Lee S.E."/>
            <person name="Jeon J."/>
            <person name="Kim H."/>
            <person name="Choi G."/>
            <person name="Song H."/>
            <person name="Lee J."/>
            <person name="Lee S.C."/>
            <person name="Kwon J.K."/>
            <person name="Lee H.Y."/>
            <person name="Koo N."/>
            <person name="Hong Y."/>
            <person name="Kim R.W."/>
            <person name="Kang W.H."/>
            <person name="Huh J.H."/>
            <person name="Kang B.C."/>
            <person name="Yang T.J."/>
            <person name="Lee Y.H."/>
            <person name="Bennetzen J.L."/>
            <person name="Choi D."/>
        </authorList>
    </citation>
    <scope>NUCLEOTIDE SEQUENCE [LARGE SCALE GENOMIC DNA]</scope>
    <source>
        <strain evidence="2">cv. PBC81</strain>
    </source>
</reference>
<protein>
    <recommendedName>
        <fullName evidence="3">Retrovirus-related Pol polyprotein from transposon TNT 1-94</fullName>
    </recommendedName>
</protein>
<evidence type="ECO:0008006" key="3">
    <source>
        <dbReference type="Google" id="ProtNLM"/>
    </source>
</evidence>
<dbReference type="Proteomes" id="UP000224567">
    <property type="component" value="Unassembled WGS sequence"/>
</dbReference>
<organism evidence="1 2">
    <name type="scientific">Capsicum baccatum</name>
    <name type="common">Peruvian pepper</name>
    <dbReference type="NCBI Taxonomy" id="33114"/>
    <lineage>
        <taxon>Eukaryota</taxon>
        <taxon>Viridiplantae</taxon>
        <taxon>Streptophyta</taxon>
        <taxon>Embryophyta</taxon>
        <taxon>Tracheophyta</taxon>
        <taxon>Spermatophyta</taxon>
        <taxon>Magnoliopsida</taxon>
        <taxon>eudicotyledons</taxon>
        <taxon>Gunneridae</taxon>
        <taxon>Pentapetalae</taxon>
        <taxon>asterids</taxon>
        <taxon>lamiids</taxon>
        <taxon>Solanales</taxon>
        <taxon>Solanaceae</taxon>
        <taxon>Solanoideae</taxon>
        <taxon>Capsiceae</taxon>
        <taxon>Capsicum</taxon>
    </lineage>
</organism>